<reference evidence="3 4" key="1">
    <citation type="submission" date="2017-01" db="EMBL/GenBank/DDBJ databases">
        <title>Draft genome sequence of Diplodia seriata F98.1, a fungal species involved in grapevine trunk diseases.</title>
        <authorList>
            <person name="Robert-Siegwald G."/>
            <person name="Vallet J."/>
            <person name="Abou-Mansour E."/>
            <person name="Xu J."/>
            <person name="Rey P."/>
            <person name="Bertsch C."/>
            <person name="Rego C."/>
            <person name="Larignon P."/>
            <person name="Fontaine F."/>
            <person name="Lebrun M.-H."/>
        </authorList>
    </citation>
    <scope>NUCLEOTIDE SEQUENCE [LARGE SCALE GENOMIC DNA]</scope>
    <source>
        <strain evidence="3 4">F98.1</strain>
    </source>
</reference>
<dbReference type="SUPFAM" id="SSF89895">
    <property type="entry name" value="FYSH domain"/>
    <property type="match status" value="1"/>
</dbReference>
<protein>
    <submittedName>
        <fullName evidence="3">SDO1-like protein</fullName>
    </submittedName>
</protein>
<dbReference type="InterPro" id="IPR039100">
    <property type="entry name" value="Sdo1/SBDS-like"/>
</dbReference>
<proteinExistence type="predicted"/>
<evidence type="ECO:0000256" key="1">
    <source>
        <dbReference type="SAM" id="MobiDB-lite"/>
    </source>
</evidence>
<evidence type="ECO:0000259" key="2">
    <source>
        <dbReference type="Pfam" id="PF01172"/>
    </source>
</evidence>
<gene>
    <name evidence="3" type="ORF">BK809_0006866</name>
</gene>
<dbReference type="PANTHER" id="PTHR10927">
    <property type="entry name" value="RIBOSOME MATURATION PROTEIN SBDS"/>
    <property type="match status" value="1"/>
</dbReference>
<dbReference type="OrthoDB" id="2567806at2759"/>
<evidence type="ECO:0000313" key="4">
    <source>
        <dbReference type="Proteomes" id="UP000190776"/>
    </source>
</evidence>
<dbReference type="InterPro" id="IPR036786">
    <property type="entry name" value="Ribosome_mat_SBDS_N_sf"/>
</dbReference>
<dbReference type="InterPro" id="IPR019783">
    <property type="entry name" value="SDO1/SBDS_N"/>
</dbReference>
<feature type="region of interest" description="Disordered" evidence="1">
    <location>
        <begin position="114"/>
        <end position="140"/>
    </location>
</feature>
<accession>A0A1S8B592</accession>
<dbReference type="PANTHER" id="PTHR10927:SF2">
    <property type="entry name" value="RESTRICTION OF TELOMERE CAPPING PROTEIN 3"/>
    <property type="match status" value="1"/>
</dbReference>
<feature type="domain" description="Ribosome maturation protein SDO1/SBDS N-terminal" evidence="2">
    <location>
        <begin position="9"/>
        <end position="96"/>
    </location>
</feature>
<sequence length="186" mass="21185">MSPRGEATQTKVHYKGKEDDFIIFVESEKAVKDWKADSSVPLAQVVNGWKIFVTHKHGNQGILDTASNAMLENEFGTHKEEDVVKQILEKGDTQSVEVRSLPFHPFLSSWKDAAEQPANTTTGEGSRRRHQPVQGRQRCPRLRRQRRVKLLISTTASFGYPATIRRMGTGFHLPFYFSIAWHHCNP</sequence>
<organism evidence="3 4">
    <name type="scientific">Diplodia seriata</name>
    <dbReference type="NCBI Taxonomy" id="420778"/>
    <lineage>
        <taxon>Eukaryota</taxon>
        <taxon>Fungi</taxon>
        <taxon>Dikarya</taxon>
        <taxon>Ascomycota</taxon>
        <taxon>Pezizomycotina</taxon>
        <taxon>Dothideomycetes</taxon>
        <taxon>Dothideomycetes incertae sedis</taxon>
        <taxon>Botryosphaeriales</taxon>
        <taxon>Botryosphaeriaceae</taxon>
        <taxon>Diplodia</taxon>
    </lineage>
</organism>
<dbReference type="Gene3D" id="3.30.1250.10">
    <property type="entry name" value="Ribosome maturation protein SBDS, N-terminal domain"/>
    <property type="match status" value="1"/>
</dbReference>
<dbReference type="Pfam" id="PF01172">
    <property type="entry name" value="SBDS_N"/>
    <property type="match status" value="1"/>
</dbReference>
<dbReference type="STRING" id="420778.A0A1S8B592"/>
<dbReference type="Proteomes" id="UP000190776">
    <property type="component" value="Unassembled WGS sequence"/>
</dbReference>
<comment type="caution">
    <text evidence="3">The sequence shown here is derived from an EMBL/GenBank/DDBJ whole genome shotgun (WGS) entry which is preliminary data.</text>
</comment>
<evidence type="ECO:0000313" key="3">
    <source>
        <dbReference type="EMBL" id="OMP82556.1"/>
    </source>
</evidence>
<name>A0A1S8B592_9PEZI</name>
<dbReference type="EMBL" id="MSZU01000114">
    <property type="protein sequence ID" value="OMP82556.1"/>
    <property type="molecule type" value="Genomic_DNA"/>
</dbReference>
<dbReference type="AlphaFoldDB" id="A0A1S8B592"/>